<keyword evidence="2" id="KW-1185">Reference proteome</keyword>
<dbReference type="EMBL" id="AP021861">
    <property type="protein sequence ID" value="BBO32240.1"/>
    <property type="molecule type" value="Genomic_DNA"/>
</dbReference>
<dbReference type="SUPFAM" id="SSF55729">
    <property type="entry name" value="Acyl-CoA N-acyltransferases (Nat)"/>
    <property type="match status" value="1"/>
</dbReference>
<evidence type="ECO:0000313" key="2">
    <source>
        <dbReference type="Proteomes" id="UP000326837"/>
    </source>
</evidence>
<dbReference type="KEGG" id="lpav:PLANPX_1852"/>
<gene>
    <name evidence="1" type="ORF">PLANPX_1852</name>
</gene>
<dbReference type="Proteomes" id="UP000326837">
    <property type="component" value="Chromosome"/>
</dbReference>
<accession>A0A5K7X6N1</accession>
<protein>
    <recommendedName>
        <fullName evidence="3">N-acetyltransferase domain-containing protein</fullName>
    </recommendedName>
</protein>
<name>A0A5K7X6N1_9BACT</name>
<proteinExistence type="predicted"/>
<dbReference type="RefSeq" id="WP_152098238.1">
    <property type="nucleotide sequence ID" value="NZ_AP021861.1"/>
</dbReference>
<organism evidence="1 2">
    <name type="scientific">Lacipirellula parvula</name>
    <dbReference type="NCBI Taxonomy" id="2650471"/>
    <lineage>
        <taxon>Bacteria</taxon>
        <taxon>Pseudomonadati</taxon>
        <taxon>Planctomycetota</taxon>
        <taxon>Planctomycetia</taxon>
        <taxon>Pirellulales</taxon>
        <taxon>Lacipirellulaceae</taxon>
        <taxon>Lacipirellula</taxon>
    </lineage>
</organism>
<reference evidence="2" key="1">
    <citation type="submission" date="2019-10" db="EMBL/GenBank/DDBJ databases">
        <title>Lacipirellula parvula gen. nov., sp. nov., representing a lineage of planctomycetes widespread in freshwater anoxic habitats, and description of the family Lacipirellulaceae.</title>
        <authorList>
            <person name="Dedysh S.N."/>
            <person name="Kulichevskaya I.S."/>
            <person name="Beletsky A.V."/>
            <person name="Rakitin A.L."/>
            <person name="Mardanov A.V."/>
            <person name="Ivanova A.A."/>
            <person name="Saltykova V.X."/>
            <person name="Rijpstra W.I.C."/>
            <person name="Sinninghe Damste J.S."/>
            <person name="Ravin N.V."/>
        </authorList>
    </citation>
    <scope>NUCLEOTIDE SEQUENCE [LARGE SCALE GENOMIC DNA]</scope>
    <source>
        <strain evidence="2">PX69</strain>
    </source>
</reference>
<evidence type="ECO:0000313" key="1">
    <source>
        <dbReference type="EMBL" id="BBO32240.1"/>
    </source>
</evidence>
<dbReference type="InterPro" id="IPR016181">
    <property type="entry name" value="Acyl_CoA_acyltransferase"/>
</dbReference>
<sequence>MGKFEFTLATADDDAELREVLSSTPMTGQISISFAREPNFFAATPVDGKLVQIVVGRDVEQGRIVGMGSRTAGPRYVNQQPTNVGYLGGLRLLAEYRGQGALIARGYRFLRQLHADRAAPYYLTTIAADNVVALKTITSGRAGLPTYHSLGDYVTTSLNPAATSRIDQDSSTRISTRLATIDDREQIITFLNAHGPRRQFFPAYAAADLFSEQGWLQGLSPGDVMLAFRDDQLVGVWGAWDQSRFKQTIIHSYSRWLALTRPAYNVVANMRKRATLPAPGSILAARYGAILVVAENDAEICRRLIGAMSRELLQRGDRLVFLGLHAADPLLPIARTIGGREYVTQLYLVFWPDQPPDLAELTQRVPYLELGCL</sequence>
<evidence type="ECO:0008006" key="3">
    <source>
        <dbReference type="Google" id="ProtNLM"/>
    </source>
</evidence>
<dbReference type="AlphaFoldDB" id="A0A5K7X6N1"/>